<dbReference type="EMBL" id="GFPF01002972">
    <property type="protein sequence ID" value="MAA14118.1"/>
    <property type="molecule type" value="Transcribed_RNA"/>
</dbReference>
<organism evidence="2">
    <name type="scientific">Rhipicephalus zambeziensis</name>
    <dbReference type="NCBI Taxonomy" id="60191"/>
    <lineage>
        <taxon>Eukaryota</taxon>
        <taxon>Metazoa</taxon>
        <taxon>Ecdysozoa</taxon>
        <taxon>Arthropoda</taxon>
        <taxon>Chelicerata</taxon>
        <taxon>Arachnida</taxon>
        <taxon>Acari</taxon>
        <taxon>Parasitiformes</taxon>
        <taxon>Ixodida</taxon>
        <taxon>Ixodoidea</taxon>
        <taxon>Ixodidae</taxon>
        <taxon>Rhipicephalinae</taxon>
        <taxon>Rhipicephalus</taxon>
        <taxon>Rhipicephalus</taxon>
    </lineage>
</organism>
<name>A0A224Y8X2_9ACAR</name>
<feature type="compositionally biased region" description="Polar residues" evidence="1">
    <location>
        <begin position="264"/>
        <end position="274"/>
    </location>
</feature>
<protein>
    <submittedName>
        <fullName evidence="2">Uncharacterized protein</fullName>
    </submittedName>
</protein>
<reference evidence="2" key="1">
    <citation type="journal article" date="2017" name="Parasit. Vectors">
        <title>Sialotranscriptomics of Rhipicephalus zambeziensis reveals intricate expression profiles of secretory proteins and suggests tight temporal transcriptional regulation during blood-feeding.</title>
        <authorList>
            <person name="de Castro M.H."/>
            <person name="de Klerk D."/>
            <person name="Pienaar R."/>
            <person name="Rees D.J.G."/>
            <person name="Mans B.J."/>
        </authorList>
    </citation>
    <scope>NUCLEOTIDE SEQUENCE</scope>
    <source>
        <tissue evidence="2">Salivary glands</tissue>
    </source>
</reference>
<evidence type="ECO:0000313" key="2">
    <source>
        <dbReference type="EMBL" id="MAA14118.1"/>
    </source>
</evidence>
<dbReference type="AlphaFoldDB" id="A0A224Y8X2"/>
<sequence>MRTRVHLQQLKHKPDDDYPLRALQLRAAQAAPPDGRGGIIRIVACCSRARSHGRNAWLLAERTGKRRSGPVLFRNSACMGDTKAVVIRRAHYTTYVKILPEEHESFVEWASILSMKAARLNHLQRKVSLIALMGRQSPGRFQGLTYRPTEAHHEITDNLNVGPSSAPAKAGCGRKTELEPRVENTNKMYSQVRQYKHHTNLHTRLVSITTHNVTYRWCLKQPEQTYRATSVIQSIKNYPRTLKGLEYSPNVCKSQIFARFSNISLPGNTQTNSSADRRLGDTLQNRDPTASSHDSSRSTDRPTRLTRTT</sequence>
<proteinExistence type="predicted"/>
<evidence type="ECO:0000256" key="1">
    <source>
        <dbReference type="SAM" id="MobiDB-lite"/>
    </source>
</evidence>
<feature type="region of interest" description="Disordered" evidence="1">
    <location>
        <begin position="264"/>
        <end position="309"/>
    </location>
</feature>
<accession>A0A224Y8X2</accession>
<feature type="compositionally biased region" description="Basic and acidic residues" evidence="1">
    <location>
        <begin position="294"/>
        <end position="303"/>
    </location>
</feature>
<feature type="compositionally biased region" description="Polar residues" evidence="1">
    <location>
        <begin position="282"/>
        <end position="293"/>
    </location>
</feature>